<comment type="similarity">
    <text evidence="2 5">Belongs to the UDP-glycosyltransferase family.</text>
</comment>
<dbReference type="Gene3D" id="3.40.50.2000">
    <property type="entry name" value="Glycogen Phosphorylase B"/>
    <property type="match status" value="2"/>
</dbReference>
<name>B9SG13_RICCO</name>
<dbReference type="GO" id="GO:0005737">
    <property type="term" value="C:cytoplasm"/>
    <property type="evidence" value="ECO:0000318"/>
    <property type="project" value="GO_Central"/>
</dbReference>
<organism evidence="7 8">
    <name type="scientific">Ricinus communis</name>
    <name type="common">Castor bean</name>
    <dbReference type="NCBI Taxonomy" id="3988"/>
    <lineage>
        <taxon>Eukaryota</taxon>
        <taxon>Viridiplantae</taxon>
        <taxon>Streptophyta</taxon>
        <taxon>Embryophyta</taxon>
        <taxon>Tracheophyta</taxon>
        <taxon>Spermatophyta</taxon>
        <taxon>Magnoliopsida</taxon>
        <taxon>eudicotyledons</taxon>
        <taxon>Gunneridae</taxon>
        <taxon>Pentapetalae</taxon>
        <taxon>rosids</taxon>
        <taxon>fabids</taxon>
        <taxon>Malpighiales</taxon>
        <taxon>Euphorbiaceae</taxon>
        <taxon>Acalyphoideae</taxon>
        <taxon>Acalypheae</taxon>
        <taxon>Ricinus</taxon>
    </lineage>
</organism>
<evidence type="ECO:0000256" key="3">
    <source>
        <dbReference type="ARBA" id="ARBA00022679"/>
    </source>
</evidence>
<dbReference type="AlphaFoldDB" id="B9SG13"/>
<evidence type="ECO:0000256" key="4">
    <source>
        <dbReference type="ARBA" id="ARBA00047606"/>
    </source>
</evidence>
<dbReference type="EC" id="2.4.1.-" evidence="6"/>
<evidence type="ECO:0000313" key="7">
    <source>
        <dbReference type="EMBL" id="EEF37429.1"/>
    </source>
</evidence>
<comment type="catalytic activity">
    <reaction evidence="4">
        <text>an anthocyanidin + UDP-alpha-D-glucose + H(+) = an anthocyanidin 3-O-beta-D-glucoside + UDP</text>
        <dbReference type="Rhea" id="RHEA:20093"/>
        <dbReference type="ChEBI" id="CHEBI:15378"/>
        <dbReference type="ChEBI" id="CHEBI:16307"/>
        <dbReference type="ChEBI" id="CHEBI:58223"/>
        <dbReference type="ChEBI" id="CHEBI:58885"/>
        <dbReference type="ChEBI" id="CHEBI:143576"/>
        <dbReference type="EC" id="2.4.1.115"/>
    </reaction>
</comment>
<accession>B9SG13</accession>
<dbReference type="FunFam" id="3.40.50.2000:FF:000019">
    <property type="entry name" value="Glycosyltransferase"/>
    <property type="match status" value="1"/>
</dbReference>
<dbReference type="OrthoDB" id="5835829at2759"/>
<evidence type="ECO:0000256" key="6">
    <source>
        <dbReference type="RuleBase" id="RU362057"/>
    </source>
</evidence>
<dbReference type="eggNOG" id="KOG1192">
    <property type="taxonomic scope" value="Eukaryota"/>
</dbReference>
<dbReference type="OMA" id="SHMAISC"/>
<keyword evidence="3 5" id="KW-0808">Transferase</keyword>
<dbReference type="UniPathway" id="UPA00009"/>
<dbReference type="InterPro" id="IPR035595">
    <property type="entry name" value="UDP_glycos_trans_CS"/>
</dbReference>
<comment type="pathway">
    <text evidence="1">Pigment biosynthesis; anthocyanin biosynthesis.</text>
</comment>
<dbReference type="GO" id="GO:0010294">
    <property type="term" value="F:abscisic acid glucosyltransferase activity"/>
    <property type="evidence" value="ECO:0000318"/>
    <property type="project" value="GO_Central"/>
</dbReference>
<keyword evidence="5 7" id="KW-0328">Glycosyltransferase</keyword>
<dbReference type="PANTHER" id="PTHR11926:SF1264">
    <property type="entry name" value="GLYCOSYLTRANSFERASE-RELATED"/>
    <property type="match status" value="1"/>
</dbReference>
<dbReference type="GO" id="GO:0047213">
    <property type="term" value="F:anthocyanidin 3-O-glucosyltransferase activity"/>
    <property type="evidence" value="ECO:0007669"/>
    <property type="project" value="UniProtKB-EC"/>
</dbReference>
<evidence type="ECO:0000256" key="5">
    <source>
        <dbReference type="RuleBase" id="RU003718"/>
    </source>
</evidence>
<dbReference type="PANTHER" id="PTHR11926">
    <property type="entry name" value="GLUCOSYL/GLUCURONOSYL TRANSFERASES"/>
    <property type="match status" value="1"/>
</dbReference>
<gene>
    <name evidence="7" type="ORF">RCOM_1154200</name>
</gene>
<evidence type="ECO:0000256" key="1">
    <source>
        <dbReference type="ARBA" id="ARBA00004935"/>
    </source>
</evidence>
<dbReference type="InParanoid" id="B9SG13"/>
<dbReference type="GO" id="GO:0009718">
    <property type="term" value="P:anthocyanin-containing compound biosynthetic process"/>
    <property type="evidence" value="ECO:0007669"/>
    <property type="project" value="UniProtKB-UniPathway"/>
</dbReference>
<dbReference type="InterPro" id="IPR002213">
    <property type="entry name" value="UDP_glucos_trans"/>
</dbReference>
<sequence>MVAEEVHFLMVTAAMQGHLNPMLKLAKRLVSKGIHITLATNDAARHRILNSKVSTTADLTCTALNTTLKPPGISLAFFSDGLSLDFNREGDFDSFAKSLRTIGSKNLSNLITDLTAQNRKFSCVIFGPFTPWVADIAAERGIPCAMLWIQACNVYSAFYHLVKHPNLFPSFDNPDEYVKLPGLQFLRVKDLPFIVLPSTPPVFRQLVSEIVTAIDKIKWVLANSFVELEEEVVKSMDCLHPIHPIGPLVSPVLLGEEDMTAIDNVDMWEAENSCIEWLDKRPPSSVIYISFGSLRGFTQRQMDNLAMGLKNSNRPFLWVIRPKQKNSEKKEAYLPDPFLEETKENGLVVTWCCQEKVLIHKAVGCFITHCGWNSALETVVAGVPVIAYPGWGDQSTDAKFLVDVLKIGVKLKVEDGVASSEEVERCIAEITDGPKAEDIKKRALELNEAATKVVAKGGSSDQTIDQFISDIIGKQF</sequence>
<keyword evidence="8" id="KW-1185">Reference proteome</keyword>
<dbReference type="CDD" id="cd03784">
    <property type="entry name" value="GT1_Gtf-like"/>
    <property type="match status" value="1"/>
</dbReference>
<evidence type="ECO:0000256" key="2">
    <source>
        <dbReference type="ARBA" id="ARBA00009995"/>
    </source>
</evidence>
<dbReference type="Pfam" id="PF00201">
    <property type="entry name" value="UDPGT"/>
    <property type="match status" value="1"/>
</dbReference>
<evidence type="ECO:0000313" key="8">
    <source>
        <dbReference type="Proteomes" id="UP000008311"/>
    </source>
</evidence>
<dbReference type="GO" id="GO:0080043">
    <property type="term" value="F:quercetin 3-O-glucosyltransferase activity"/>
    <property type="evidence" value="ECO:0000318"/>
    <property type="project" value="GO_Central"/>
</dbReference>
<dbReference type="EMBL" id="EQ973948">
    <property type="protein sequence ID" value="EEF37429.1"/>
    <property type="molecule type" value="Genomic_DNA"/>
</dbReference>
<dbReference type="PROSITE" id="PS00375">
    <property type="entry name" value="UDPGT"/>
    <property type="match status" value="1"/>
</dbReference>
<dbReference type="GO" id="GO:0080044">
    <property type="term" value="F:quercetin 7-O-glucosyltransferase activity"/>
    <property type="evidence" value="ECO:0000318"/>
    <property type="project" value="GO_Central"/>
</dbReference>
<reference evidence="8" key="1">
    <citation type="journal article" date="2010" name="Nat. Biotechnol.">
        <title>Draft genome sequence of the oilseed species Ricinus communis.</title>
        <authorList>
            <person name="Chan A.P."/>
            <person name="Crabtree J."/>
            <person name="Zhao Q."/>
            <person name="Lorenzi H."/>
            <person name="Orvis J."/>
            <person name="Puiu D."/>
            <person name="Melake-Berhan A."/>
            <person name="Jones K.M."/>
            <person name="Redman J."/>
            <person name="Chen G."/>
            <person name="Cahoon E.B."/>
            <person name="Gedil M."/>
            <person name="Stanke M."/>
            <person name="Haas B.J."/>
            <person name="Wortman J.R."/>
            <person name="Fraser-Liggett C.M."/>
            <person name="Ravel J."/>
            <person name="Rabinowicz P.D."/>
        </authorList>
    </citation>
    <scope>NUCLEOTIDE SEQUENCE [LARGE SCALE GENOMIC DNA]</scope>
    <source>
        <strain evidence="8">cv. Hale</strain>
    </source>
</reference>
<protein>
    <recommendedName>
        <fullName evidence="6">Glycosyltransferase</fullName>
        <ecNumber evidence="6">2.4.1.-</ecNumber>
    </recommendedName>
</protein>
<dbReference type="FunCoup" id="B9SG13">
    <property type="interactions" value="104"/>
</dbReference>
<proteinExistence type="inferred from homology"/>
<dbReference type="SUPFAM" id="SSF53756">
    <property type="entry name" value="UDP-Glycosyltransferase/glycogen phosphorylase"/>
    <property type="match status" value="1"/>
</dbReference>
<dbReference type="KEGG" id="rcu:8285598"/>
<dbReference type="Proteomes" id="UP000008311">
    <property type="component" value="Unassembled WGS sequence"/>
</dbReference>